<evidence type="ECO:0000313" key="1">
    <source>
        <dbReference type="EMBL" id="OAQ72695.1"/>
    </source>
</evidence>
<dbReference type="Proteomes" id="UP000078397">
    <property type="component" value="Unassembled WGS sequence"/>
</dbReference>
<dbReference type="OrthoDB" id="5428038at2759"/>
<proteinExistence type="predicted"/>
<comment type="caution">
    <text evidence="1">The sequence shown here is derived from an EMBL/GenBank/DDBJ whole genome shotgun (WGS) entry which is preliminary data.</text>
</comment>
<reference evidence="1 2" key="1">
    <citation type="journal article" date="2016" name="PLoS Pathog.">
        <title>Biosynthesis of antibiotic leucinostatins in bio-control fungus Purpureocillium lilacinum and their inhibition on phytophthora revealed by genome mining.</title>
        <authorList>
            <person name="Wang G."/>
            <person name="Liu Z."/>
            <person name="Lin R."/>
            <person name="Li E."/>
            <person name="Mao Z."/>
            <person name="Ling J."/>
            <person name="Yang Y."/>
            <person name="Yin W.B."/>
            <person name="Xie B."/>
        </authorList>
    </citation>
    <scope>NUCLEOTIDE SEQUENCE [LARGE SCALE GENOMIC DNA]</scope>
    <source>
        <strain evidence="1">170</strain>
    </source>
</reference>
<dbReference type="STRING" id="1380566.A0A179G4B9"/>
<evidence type="ECO:0000313" key="2">
    <source>
        <dbReference type="Proteomes" id="UP000078397"/>
    </source>
</evidence>
<accession>A0A179G4B9</accession>
<sequence length="685" mass="77345">MPVRSPAFRRRTGPRCTGKASNVGIWVTDAVLLQAIEQYQLAVAKSCRRISSHAGPLESRRRAAKRHMTGALPTTHPFPSIWQFDVPPTTVQWEAPTTQEYRRNKRDQISVSSMVNRFVGWLESSLSATGPSISLPKAESLTGTVFTEALAVNSVAETVVVPNSILEEPDPLAYLPEEIIAFRSSICNFKMVDVGTLNNLTKTCRQSFRRRIMRGDMSVNTMLAALDPLDSAAEARLPSTETANKIRATIRRSILYALVDAQKQSPGSVAHDLWLAFLGRICADGGSENHHVQLFWSIMNVLPSSVKELIPMGQIHNLTSTFVAAQANRPSRFANWSLRAARFGRSLASLNTEQRRELDDSMRMFLLEQDCAPETIKRMRFAWLAITAHDANVTTGEFIRNFYACIGKFTQLQGQQLWRILMSRLSAIGALDDEATKQLAESPYISMDQRWTALVTYIMAFGNKDVGLREMCDVLSRIRHFDTVVRSLTANPSRNSERHILPALASACDNHRQALEIFDSIPRRQPHFRRPNWSWTLWAKYMEQMIKDPKIRPIRVWHVLNCDHWYNSNNRATPEETRAKTQLLEKMALWFLEAPHLNSRQILRNIGKCISHQGTLTNGVSSPMLAHLAHHLSRDLEVGGTGNTARMEWLLTMVSQYHGVDEAKRAAEALNGWRAQTGWEGPDKL</sequence>
<organism evidence="1 2">
    <name type="scientific">Pochonia chlamydosporia 170</name>
    <dbReference type="NCBI Taxonomy" id="1380566"/>
    <lineage>
        <taxon>Eukaryota</taxon>
        <taxon>Fungi</taxon>
        <taxon>Dikarya</taxon>
        <taxon>Ascomycota</taxon>
        <taxon>Pezizomycotina</taxon>
        <taxon>Sordariomycetes</taxon>
        <taxon>Hypocreomycetidae</taxon>
        <taxon>Hypocreales</taxon>
        <taxon>Clavicipitaceae</taxon>
        <taxon>Pochonia</taxon>
    </lineage>
</organism>
<keyword evidence="2" id="KW-1185">Reference proteome</keyword>
<gene>
    <name evidence="1" type="ORF">VFPPC_00600</name>
</gene>
<dbReference type="GeneID" id="28844583"/>
<dbReference type="RefSeq" id="XP_018148778.1">
    <property type="nucleotide sequence ID" value="XM_018280589.1"/>
</dbReference>
<name>A0A179G4B9_METCM</name>
<dbReference type="EMBL" id="LSBJ02000001">
    <property type="protein sequence ID" value="OAQ72695.1"/>
    <property type="molecule type" value="Genomic_DNA"/>
</dbReference>
<protein>
    <submittedName>
        <fullName evidence="1">Uncharacterized protein</fullName>
    </submittedName>
</protein>
<dbReference type="AlphaFoldDB" id="A0A179G4B9"/>
<dbReference type="KEGG" id="pchm:VFPPC_00600"/>